<evidence type="ECO:0000256" key="2">
    <source>
        <dbReference type="ARBA" id="ARBA00022448"/>
    </source>
</evidence>
<keyword evidence="5 9" id="KW-0812">Transmembrane</keyword>
<organism evidence="11 12">
    <name type="scientific">Maritalea porphyrae</name>
    <dbReference type="NCBI Taxonomy" id="880732"/>
    <lineage>
        <taxon>Bacteria</taxon>
        <taxon>Pseudomonadati</taxon>
        <taxon>Pseudomonadota</taxon>
        <taxon>Alphaproteobacteria</taxon>
        <taxon>Hyphomicrobiales</taxon>
        <taxon>Devosiaceae</taxon>
        <taxon>Maritalea</taxon>
    </lineage>
</organism>
<feature type="domain" description="Tripartite ATP-independent periplasmic transporters DctQ component" evidence="10">
    <location>
        <begin position="29"/>
        <end position="154"/>
    </location>
</feature>
<evidence type="ECO:0000313" key="11">
    <source>
        <dbReference type="EMBL" id="GLQ17332.1"/>
    </source>
</evidence>
<dbReference type="InterPro" id="IPR007387">
    <property type="entry name" value="TRAP_DctQ"/>
</dbReference>
<evidence type="ECO:0000313" key="12">
    <source>
        <dbReference type="Proteomes" id="UP001161405"/>
    </source>
</evidence>
<sequence>MDFRPIYPIGLVWLSRLIDFALALGGASIVILVFTNASLRGFAGFDLAWSLEVTAFLLLWVTFLGCAAAVARGAHMRVTEIVETVLPSVAQLWLARIIDLAIILLLLSLIVTGWSISTHTWAQKTTVLYWPVGLLYASMPVGMALSLIFHLYNVGVEFFAPHLIKDNQSPHHNDGADLEDLS</sequence>
<comment type="similarity">
    <text evidence="8 9">Belongs to the TRAP transporter small permease family.</text>
</comment>
<evidence type="ECO:0000256" key="7">
    <source>
        <dbReference type="ARBA" id="ARBA00023136"/>
    </source>
</evidence>
<feature type="transmembrane region" description="Helical" evidence="9">
    <location>
        <begin position="47"/>
        <end position="71"/>
    </location>
</feature>
<keyword evidence="6 9" id="KW-1133">Transmembrane helix</keyword>
<dbReference type="InterPro" id="IPR055348">
    <property type="entry name" value="DctQ"/>
</dbReference>
<proteinExistence type="inferred from homology"/>
<reference evidence="11" key="1">
    <citation type="journal article" date="2014" name="Int. J. Syst. Evol. Microbiol.">
        <title>Complete genome of a new Firmicutes species belonging to the dominant human colonic microbiota ('Ruminococcus bicirculans') reveals two chromosomes and a selective capacity to utilize plant glucans.</title>
        <authorList>
            <consortium name="NISC Comparative Sequencing Program"/>
            <person name="Wegmann U."/>
            <person name="Louis P."/>
            <person name="Goesmann A."/>
            <person name="Henrissat B."/>
            <person name="Duncan S.H."/>
            <person name="Flint H.J."/>
        </authorList>
    </citation>
    <scope>NUCLEOTIDE SEQUENCE</scope>
    <source>
        <strain evidence="11">NBRC 107169</strain>
    </source>
</reference>
<evidence type="ECO:0000256" key="5">
    <source>
        <dbReference type="ARBA" id="ARBA00022692"/>
    </source>
</evidence>
<name>A0ABQ5UTP1_9HYPH</name>
<evidence type="ECO:0000256" key="4">
    <source>
        <dbReference type="ARBA" id="ARBA00022519"/>
    </source>
</evidence>
<comment type="subcellular location">
    <subcellularLocation>
        <location evidence="1 9">Cell inner membrane</location>
        <topology evidence="1 9">Multi-pass membrane protein</topology>
    </subcellularLocation>
</comment>
<evidence type="ECO:0000256" key="9">
    <source>
        <dbReference type="RuleBase" id="RU369079"/>
    </source>
</evidence>
<dbReference type="EMBL" id="BSNI01000002">
    <property type="protein sequence ID" value="GLQ17332.1"/>
    <property type="molecule type" value="Genomic_DNA"/>
</dbReference>
<keyword evidence="2 9" id="KW-0813">Transport</keyword>
<dbReference type="Proteomes" id="UP001161405">
    <property type="component" value="Unassembled WGS sequence"/>
</dbReference>
<evidence type="ECO:0000256" key="8">
    <source>
        <dbReference type="ARBA" id="ARBA00038436"/>
    </source>
</evidence>
<feature type="transmembrane region" description="Helical" evidence="9">
    <location>
        <begin position="128"/>
        <end position="152"/>
    </location>
</feature>
<feature type="transmembrane region" description="Helical" evidence="9">
    <location>
        <begin position="92"/>
        <end position="116"/>
    </location>
</feature>
<accession>A0ABQ5UTP1</accession>
<keyword evidence="12" id="KW-1185">Reference proteome</keyword>
<dbReference type="PANTHER" id="PTHR35011">
    <property type="entry name" value="2,3-DIKETO-L-GULONATE TRAP TRANSPORTER SMALL PERMEASE PROTEIN YIAM"/>
    <property type="match status" value="1"/>
</dbReference>
<dbReference type="RefSeq" id="WP_284363394.1">
    <property type="nucleotide sequence ID" value="NZ_BSNI01000002.1"/>
</dbReference>
<keyword evidence="4 9" id="KW-0997">Cell inner membrane</keyword>
<protein>
    <recommendedName>
        <fullName evidence="9">TRAP transporter small permease protein</fullName>
    </recommendedName>
</protein>
<evidence type="ECO:0000256" key="1">
    <source>
        <dbReference type="ARBA" id="ARBA00004429"/>
    </source>
</evidence>
<keyword evidence="7 9" id="KW-0472">Membrane</keyword>
<evidence type="ECO:0000256" key="6">
    <source>
        <dbReference type="ARBA" id="ARBA00022989"/>
    </source>
</evidence>
<comment type="caution">
    <text evidence="11">The sequence shown here is derived from an EMBL/GenBank/DDBJ whole genome shotgun (WGS) entry which is preliminary data.</text>
</comment>
<comment type="function">
    <text evidence="9">Part of the tripartite ATP-independent periplasmic (TRAP) transport system.</text>
</comment>
<keyword evidence="3" id="KW-1003">Cell membrane</keyword>
<dbReference type="PANTHER" id="PTHR35011:SF2">
    <property type="entry name" value="2,3-DIKETO-L-GULONATE TRAP TRANSPORTER SMALL PERMEASE PROTEIN YIAM"/>
    <property type="match status" value="1"/>
</dbReference>
<dbReference type="Pfam" id="PF04290">
    <property type="entry name" value="DctQ"/>
    <property type="match status" value="1"/>
</dbReference>
<evidence type="ECO:0000259" key="10">
    <source>
        <dbReference type="Pfam" id="PF04290"/>
    </source>
</evidence>
<gene>
    <name evidence="11" type="ORF">GCM10007879_15810</name>
</gene>
<evidence type="ECO:0000256" key="3">
    <source>
        <dbReference type="ARBA" id="ARBA00022475"/>
    </source>
</evidence>
<reference evidence="11" key="2">
    <citation type="submission" date="2023-01" db="EMBL/GenBank/DDBJ databases">
        <title>Draft genome sequence of Maritalea porphyrae strain NBRC 107169.</title>
        <authorList>
            <person name="Sun Q."/>
            <person name="Mori K."/>
        </authorList>
    </citation>
    <scope>NUCLEOTIDE SEQUENCE</scope>
    <source>
        <strain evidence="11">NBRC 107169</strain>
    </source>
</reference>
<comment type="subunit">
    <text evidence="9">The complex comprises the extracytoplasmic solute receptor protein and the two transmembrane proteins.</text>
</comment>
<feature type="transmembrane region" description="Helical" evidence="9">
    <location>
        <begin position="12"/>
        <end position="35"/>
    </location>
</feature>